<dbReference type="InterPro" id="IPR012094">
    <property type="entry name" value="tRNA_Ile_lys_synt"/>
</dbReference>
<dbReference type="Pfam" id="PF09179">
    <property type="entry name" value="TilS"/>
    <property type="match status" value="1"/>
</dbReference>
<gene>
    <name evidence="7" type="primary">tilS</name>
    <name evidence="10" type="ORF">BJ980_001861</name>
</gene>
<dbReference type="SUPFAM" id="SSF52402">
    <property type="entry name" value="Adenine nucleotide alpha hydrolases-like"/>
    <property type="match status" value="1"/>
</dbReference>
<evidence type="ECO:0000313" key="11">
    <source>
        <dbReference type="Proteomes" id="UP000540656"/>
    </source>
</evidence>
<dbReference type="PANTHER" id="PTHR43033">
    <property type="entry name" value="TRNA(ILE)-LYSIDINE SYNTHASE-RELATED"/>
    <property type="match status" value="1"/>
</dbReference>
<comment type="subcellular location">
    <subcellularLocation>
        <location evidence="7">Cytoplasm</location>
    </subcellularLocation>
</comment>
<dbReference type="EC" id="6.3.4.19" evidence="7"/>
<evidence type="ECO:0000256" key="4">
    <source>
        <dbReference type="ARBA" id="ARBA00022741"/>
    </source>
</evidence>
<dbReference type="HAMAP" id="MF_01161">
    <property type="entry name" value="tRNA_Ile_lys_synt"/>
    <property type="match status" value="1"/>
</dbReference>
<keyword evidence="4 7" id="KW-0547">Nucleotide-binding</keyword>
<dbReference type="GO" id="GO:0006400">
    <property type="term" value="P:tRNA modification"/>
    <property type="evidence" value="ECO:0007669"/>
    <property type="project" value="UniProtKB-UniRule"/>
</dbReference>
<dbReference type="SUPFAM" id="SSF82829">
    <property type="entry name" value="MesJ substrate recognition domain-like"/>
    <property type="match status" value="1"/>
</dbReference>
<dbReference type="InterPro" id="IPR015262">
    <property type="entry name" value="tRNA_Ile_lys_synt_subst-bd"/>
</dbReference>
<dbReference type="InterPro" id="IPR012795">
    <property type="entry name" value="tRNA_Ile_lys_synt_N"/>
</dbReference>
<evidence type="ECO:0000256" key="6">
    <source>
        <dbReference type="ARBA" id="ARBA00048539"/>
    </source>
</evidence>
<keyword evidence="11" id="KW-1185">Reference proteome</keyword>
<comment type="caution">
    <text evidence="10">The sequence shown here is derived from an EMBL/GenBank/DDBJ whole genome shotgun (WGS) entry which is preliminary data.</text>
</comment>
<dbReference type="PANTHER" id="PTHR43033:SF1">
    <property type="entry name" value="TRNA(ILE)-LYSIDINE SYNTHASE-RELATED"/>
    <property type="match status" value="1"/>
</dbReference>
<dbReference type="Pfam" id="PF01171">
    <property type="entry name" value="ATP_bind_3"/>
    <property type="match status" value="1"/>
</dbReference>
<dbReference type="InterPro" id="IPR011063">
    <property type="entry name" value="TilS/TtcA_N"/>
</dbReference>
<dbReference type="GO" id="GO:0005737">
    <property type="term" value="C:cytoplasm"/>
    <property type="evidence" value="ECO:0007669"/>
    <property type="project" value="UniProtKB-SubCell"/>
</dbReference>
<evidence type="ECO:0000313" key="10">
    <source>
        <dbReference type="EMBL" id="NYG58938.1"/>
    </source>
</evidence>
<dbReference type="NCBIfam" id="TIGR02432">
    <property type="entry name" value="lysidine_TilS_N"/>
    <property type="match status" value="1"/>
</dbReference>
<dbReference type="EMBL" id="JACCAA010000001">
    <property type="protein sequence ID" value="NYG58938.1"/>
    <property type="molecule type" value="Genomic_DNA"/>
</dbReference>
<dbReference type="AlphaFoldDB" id="A0A7Y9S2K7"/>
<dbReference type="Gene3D" id="1.20.59.20">
    <property type="match status" value="1"/>
</dbReference>
<proteinExistence type="inferred from homology"/>
<evidence type="ECO:0000256" key="7">
    <source>
        <dbReference type="HAMAP-Rule" id="MF_01161"/>
    </source>
</evidence>
<keyword evidence="3 7" id="KW-0819">tRNA processing</keyword>
<sequence length="321" mass="34085">MTLHPATAAVRIGVRRVLAPLAPGEAVVVACSGGADSLALLAATIFEGRRMALRVIGATVDHGLQDGSDTRASSLVTQMAAMGCDETVSARVSVDGAGGPEAAAREARYAVLEQMADHFGAALVLLGHTRDDQAETVLLGLARGSGGRAVAGMRREFDRFRRPLLDVSRADTKESCEAEGLSVWADPHNEDPKFTRVRVRHKVLPVLETELGPGVAVALARTADLLRPDMELLDDLTHTAYAAADALTVDSLAALPAPIRTRVLRLAALAAGAPGAELFHEHVIAVDRLVTDWHGQKWIDLPGHLRAFRTGGVIEFRSSQE</sequence>
<name>A0A7Y9S2K7_9ACTN</name>
<protein>
    <recommendedName>
        <fullName evidence="7">tRNA(Ile)-lysidine synthase</fullName>
        <ecNumber evidence="7">6.3.4.19</ecNumber>
    </recommendedName>
    <alternativeName>
        <fullName evidence="7">tRNA(Ile)-2-lysyl-cytidine synthase</fullName>
    </alternativeName>
    <alternativeName>
        <fullName evidence="7">tRNA(Ile)-lysidine synthetase</fullName>
    </alternativeName>
</protein>
<dbReference type="Gene3D" id="3.40.50.620">
    <property type="entry name" value="HUPs"/>
    <property type="match status" value="1"/>
</dbReference>
<organism evidence="10 11">
    <name type="scientific">Nocardioides daedukensis</name>
    <dbReference type="NCBI Taxonomy" id="634462"/>
    <lineage>
        <taxon>Bacteria</taxon>
        <taxon>Bacillati</taxon>
        <taxon>Actinomycetota</taxon>
        <taxon>Actinomycetes</taxon>
        <taxon>Propionibacteriales</taxon>
        <taxon>Nocardioidaceae</taxon>
        <taxon>Nocardioides</taxon>
    </lineage>
</organism>
<accession>A0A7Y9S2K7</accession>
<feature type="domain" description="tRNA(Ile)-lysidine synthase substrate-binding" evidence="9">
    <location>
        <begin position="247"/>
        <end position="309"/>
    </location>
</feature>
<dbReference type="GO" id="GO:0005524">
    <property type="term" value="F:ATP binding"/>
    <property type="evidence" value="ECO:0007669"/>
    <property type="project" value="UniProtKB-UniRule"/>
</dbReference>
<feature type="binding site" evidence="7">
    <location>
        <begin position="32"/>
        <end position="37"/>
    </location>
    <ligand>
        <name>ATP</name>
        <dbReference type="ChEBI" id="CHEBI:30616"/>
    </ligand>
</feature>
<feature type="domain" description="tRNA(Ile)-lysidine/2-thiocytidine synthase N-terminal" evidence="8">
    <location>
        <begin position="27"/>
        <end position="202"/>
    </location>
</feature>
<keyword evidence="1 7" id="KW-0963">Cytoplasm</keyword>
<evidence type="ECO:0000256" key="3">
    <source>
        <dbReference type="ARBA" id="ARBA00022694"/>
    </source>
</evidence>
<dbReference type="GO" id="GO:0032267">
    <property type="term" value="F:tRNA(Ile)-lysidine synthase activity"/>
    <property type="evidence" value="ECO:0007669"/>
    <property type="project" value="UniProtKB-EC"/>
</dbReference>
<evidence type="ECO:0000256" key="2">
    <source>
        <dbReference type="ARBA" id="ARBA00022598"/>
    </source>
</evidence>
<keyword evidence="2 7" id="KW-0436">Ligase</keyword>
<dbReference type="RefSeq" id="WP_179502046.1">
    <property type="nucleotide sequence ID" value="NZ_JACCAA010000001.1"/>
</dbReference>
<evidence type="ECO:0000256" key="5">
    <source>
        <dbReference type="ARBA" id="ARBA00022840"/>
    </source>
</evidence>
<dbReference type="InterPro" id="IPR014729">
    <property type="entry name" value="Rossmann-like_a/b/a_fold"/>
</dbReference>
<evidence type="ECO:0000259" key="8">
    <source>
        <dbReference type="Pfam" id="PF01171"/>
    </source>
</evidence>
<comment type="similarity">
    <text evidence="7">Belongs to the tRNA(Ile)-lysidine synthase family.</text>
</comment>
<dbReference type="CDD" id="cd01992">
    <property type="entry name" value="TilS_N"/>
    <property type="match status" value="1"/>
</dbReference>
<evidence type="ECO:0000256" key="1">
    <source>
        <dbReference type="ARBA" id="ARBA00022490"/>
    </source>
</evidence>
<keyword evidence="5 7" id="KW-0067">ATP-binding</keyword>
<evidence type="ECO:0000259" key="9">
    <source>
        <dbReference type="Pfam" id="PF09179"/>
    </source>
</evidence>
<comment type="catalytic activity">
    <reaction evidence="6 7">
        <text>cytidine(34) in tRNA(Ile2) + L-lysine + ATP = lysidine(34) in tRNA(Ile2) + AMP + diphosphate + H(+)</text>
        <dbReference type="Rhea" id="RHEA:43744"/>
        <dbReference type="Rhea" id="RHEA-COMP:10625"/>
        <dbReference type="Rhea" id="RHEA-COMP:10670"/>
        <dbReference type="ChEBI" id="CHEBI:15378"/>
        <dbReference type="ChEBI" id="CHEBI:30616"/>
        <dbReference type="ChEBI" id="CHEBI:32551"/>
        <dbReference type="ChEBI" id="CHEBI:33019"/>
        <dbReference type="ChEBI" id="CHEBI:82748"/>
        <dbReference type="ChEBI" id="CHEBI:83665"/>
        <dbReference type="ChEBI" id="CHEBI:456215"/>
        <dbReference type="EC" id="6.3.4.19"/>
    </reaction>
</comment>
<comment type="function">
    <text evidence="7">Ligates lysine onto the cytidine present at position 34 of the AUA codon-specific tRNA(Ile) that contains the anticodon CAU, in an ATP-dependent manner. Cytidine is converted to lysidine, thus changing the amino acid specificity of the tRNA from methionine to isoleucine.</text>
</comment>
<dbReference type="Proteomes" id="UP000540656">
    <property type="component" value="Unassembled WGS sequence"/>
</dbReference>
<reference evidence="10 11" key="1">
    <citation type="submission" date="2020-07" db="EMBL/GenBank/DDBJ databases">
        <title>Sequencing the genomes of 1000 actinobacteria strains.</title>
        <authorList>
            <person name="Klenk H.-P."/>
        </authorList>
    </citation>
    <scope>NUCLEOTIDE SEQUENCE [LARGE SCALE GENOMIC DNA]</scope>
    <source>
        <strain evidence="10 11">DSM 23819</strain>
    </source>
</reference>
<comment type="domain">
    <text evidence="7">The N-terminal region contains the highly conserved SGGXDS motif, predicted to be a P-loop motif involved in ATP binding.</text>
</comment>